<evidence type="ECO:0000259" key="4">
    <source>
        <dbReference type="PROSITE" id="PS50075"/>
    </source>
</evidence>
<dbReference type="SUPFAM" id="SSF52777">
    <property type="entry name" value="CoA-dependent acyltransferases"/>
    <property type="match status" value="2"/>
</dbReference>
<evidence type="ECO:0000313" key="5">
    <source>
        <dbReference type="EMBL" id="GIG94451.1"/>
    </source>
</evidence>
<keyword evidence="3" id="KW-0597">Phosphoprotein</keyword>
<dbReference type="SUPFAM" id="SSF47336">
    <property type="entry name" value="ACP-like"/>
    <property type="match status" value="2"/>
</dbReference>
<evidence type="ECO:0000256" key="3">
    <source>
        <dbReference type="ARBA" id="ARBA00022553"/>
    </source>
</evidence>
<dbReference type="SMART" id="SM00823">
    <property type="entry name" value="PKS_PP"/>
    <property type="match status" value="2"/>
</dbReference>
<dbReference type="InterPro" id="IPR045851">
    <property type="entry name" value="AMP-bd_C_sf"/>
</dbReference>
<dbReference type="PANTHER" id="PTHR45527">
    <property type="entry name" value="NONRIBOSOMAL PEPTIDE SYNTHETASE"/>
    <property type="match status" value="1"/>
</dbReference>
<gene>
    <name evidence="5" type="ORF">Pma05_10240</name>
</gene>
<accession>A0ABQ4EI88</accession>
<dbReference type="Gene3D" id="3.30.300.30">
    <property type="match status" value="2"/>
</dbReference>
<dbReference type="InterPro" id="IPR020806">
    <property type="entry name" value="PKS_PP-bd"/>
</dbReference>
<dbReference type="InterPro" id="IPR001242">
    <property type="entry name" value="Condensation_dom"/>
</dbReference>
<dbReference type="Proteomes" id="UP000621500">
    <property type="component" value="Unassembled WGS sequence"/>
</dbReference>
<dbReference type="InterPro" id="IPR042099">
    <property type="entry name" value="ANL_N_sf"/>
</dbReference>
<dbReference type="InterPro" id="IPR023213">
    <property type="entry name" value="CAT-like_dom_sf"/>
</dbReference>
<feature type="domain" description="Carrier" evidence="4">
    <location>
        <begin position="527"/>
        <end position="602"/>
    </location>
</feature>
<dbReference type="EMBL" id="BONX01000004">
    <property type="protein sequence ID" value="GIG94451.1"/>
    <property type="molecule type" value="Genomic_DNA"/>
</dbReference>
<dbReference type="PANTHER" id="PTHR45527:SF1">
    <property type="entry name" value="FATTY ACID SYNTHASE"/>
    <property type="match status" value="1"/>
</dbReference>
<dbReference type="Gene3D" id="3.40.50.12780">
    <property type="entry name" value="N-terminal domain of ligase-like"/>
    <property type="match status" value="1"/>
</dbReference>
<dbReference type="Pfam" id="PF00668">
    <property type="entry name" value="Condensation"/>
    <property type="match status" value="1"/>
</dbReference>
<reference evidence="5 6" key="1">
    <citation type="submission" date="2021-01" db="EMBL/GenBank/DDBJ databases">
        <title>Whole genome shotgun sequence of Plantactinospora mayteni NBRC 109088.</title>
        <authorList>
            <person name="Komaki H."/>
            <person name="Tamura T."/>
        </authorList>
    </citation>
    <scope>NUCLEOTIDE SEQUENCE [LARGE SCALE GENOMIC DNA]</scope>
    <source>
        <strain evidence="5 6">NBRC 109088</strain>
    </source>
</reference>
<name>A0ABQ4EI88_9ACTN</name>
<dbReference type="InterPro" id="IPR025110">
    <property type="entry name" value="AMP-bd_C"/>
</dbReference>
<dbReference type="Gene3D" id="3.40.50.980">
    <property type="match status" value="2"/>
</dbReference>
<dbReference type="Pfam" id="PF00550">
    <property type="entry name" value="PP-binding"/>
    <property type="match status" value="2"/>
</dbReference>
<dbReference type="Gene3D" id="3.30.559.30">
    <property type="entry name" value="Nonribosomal peptide synthetase, condensation domain"/>
    <property type="match status" value="1"/>
</dbReference>
<dbReference type="CDD" id="cd19531">
    <property type="entry name" value="LCL_NRPS-like"/>
    <property type="match status" value="1"/>
</dbReference>
<sequence length="1666" mass="176010">MPNGPVIESGASRMTWDPAVAHLVHQRIAQHAVARPDAVAVVGTAGALAYRELGIRANQLAHRLRRLGVGTEDVVAVIVDRDSADGPVAALGIWSAGGVYLPIDPRTRPVRVAAMLAAASARALVGTAAAVLPYADRCAATVLLDVDRAELAAEPVHPPAVPMTPDHLAYLVPTLGTAGESRPVAVPHRAILAAVDSVALRSDPGHREGGYLCVATPSFEVYVGDLVRALGSGGRLVLCDTHQVLDPPRLLDLIERTGAQHAVFTPTVLRPLVDHAERTGRTIPLRQILVRGEDWPVAQSLRLLRVAPDARLHNVYGTAETAVENLSHDVTAGEPDGDRVPIGRPFPGVRALVLDADLRPVPAGRTGELYLAGPTAARGYHGHPVATAERFVPCPEGPPGERMYRTGALVRQRPDGALVSVGRADDEIEIRGVRGSLRAVEATLARHRGVSSVATVLVRRTGDAVLVAHVVPVGAKEGLEQRLRDHAAATLPPAMVPVAVRLWDRLPATPGGGLDRQELVRQSSVDLGDTSPAAVIGALWGELLGQPPGTDDEDLFDAGGSWITATRLAAAVRAALRTDVSDAEVFAAPTVGGIASAVPKETAGPPGRATPLSPLQRRIWLLHRLEPDNPAYHIPALVRLTGSLDRDLLNRALALLVERHDALRTRITAGSDGAPRQHAVQSGPLQVELVEVADRSAADLVEERIRVPFDLTAGPPIRVALLRHAPDRHELLIVVHHIVFDGWSERVLVRELGQVYSALVAGAAPDLPALPVSFAAVAAWQARRLADGTVDADLEYWREHLSDLPPPLDLPDPEGPGGGSLGEVSRRLSEALTARIRATASGHRTTEYTVLLTAFAALLGRWSGRPDLVVGVPHAARDREELDLVVGFFVTTLPLRLRIPGEMTFTSAVRRVGQAVGAGVAHSEAPFDRIVVDLGLGGNPRRSPLFRAWFNLLGSPTAAPEMTGLHTEFAQPPATGALFDLNVYLTEEPDGYRLRLVHDTGVIDAGHAAELTDQYLLLLDAVCTHPDVPVGQHDVRTPASRRALPDEALDLAPDPAPPLLATLWSVRERCPGRTAVTGGGGDLSYADVYDRAVELAGRLLAAGVGPGDVVPVFAARTPALVPALLGIMAAGAAFTVLDAGYPAERLAEQLRQVDARTGVRDPAAGDLPSAVRRVCPQWLDVADGAAPVDGSPGPAPADPAMYVAFTSGTTGVPQGIVGGATPVAHFLRWYVDRFDLGPGDRFAVLSGLAHDPLLRDLLTPLWVGGTACVPPGELLLAPAALRRWLADQRVTVVHLTPPLARLLARPRGAPTSAARLIVLGGDTMRRSDVERVRSWAPHAVVVNAYGATETPQVAALAVVPQRCSGEPVDGPAPVGAGAPGTQLLVVDGAGRPAAVGERGQIVIRGRYLAEGYLRGPDPGRFTGDPVPGHRRFATGDLGRYGTDGTVTVLGRPDDQVKINGVRFELAEIERRLREHPAVADAVAAVRSGQAGVPVVIAGVVAAPGAEPDEPGIRAFLRTVLPEPVLPARIVVVDAIPVSGNGKVDRGALPEPPPVRHPGHTAPVSEMERTIAALWCEVLRVDQVAVTVNFFDLGGSSLLMAVLHVGLEERLGRSVPVTLLFEHPTVRALAQHFTAGASVGTAGWRPGRNIGTLRERRLAARGTHRSR</sequence>
<keyword evidence="2" id="KW-0596">Phosphopantetheine</keyword>
<evidence type="ECO:0000313" key="6">
    <source>
        <dbReference type="Proteomes" id="UP000621500"/>
    </source>
</evidence>
<keyword evidence="6" id="KW-1185">Reference proteome</keyword>
<dbReference type="Pfam" id="PF00501">
    <property type="entry name" value="AMP-binding"/>
    <property type="match status" value="2"/>
</dbReference>
<dbReference type="Gene3D" id="2.30.38.10">
    <property type="entry name" value="Luciferase, Domain 3"/>
    <property type="match status" value="1"/>
</dbReference>
<proteinExistence type="predicted"/>
<dbReference type="InterPro" id="IPR036736">
    <property type="entry name" value="ACP-like_sf"/>
</dbReference>
<dbReference type="SUPFAM" id="SSF56801">
    <property type="entry name" value="Acetyl-CoA synthetase-like"/>
    <property type="match status" value="2"/>
</dbReference>
<dbReference type="InterPro" id="IPR000873">
    <property type="entry name" value="AMP-dep_synth/lig_dom"/>
</dbReference>
<dbReference type="PROSITE" id="PS50075">
    <property type="entry name" value="CARRIER"/>
    <property type="match status" value="2"/>
</dbReference>
<protein>
    <recommendedName>
        <fullName evidence="4">Carrier domain-containing protein</fullName>
    </recommendedName>
</protein>
<evidence type="ECO:0000256" key="2">
    <source>
        <dbReference type="ARBA" id="ARBA00022450"/>
    </source>
</evidence>
<dbReference type="Gene3D" id="1.10.1200.10">
    <property type="entry name" value="ACP-like"/>
    <property type="match status" value="2"/>
</dbReference>
<organism evidence="5 6">
    <name type="scientific">Plantactinospora mayteni</name>
    <dbReference type="NCBI Taxonomy" id="566021"/>
    <lineage>
        <taxon>Bacteria</taxon>
        <taxon>Bacillati</taxon>
        <taxon>Actinomycetota</taxon>
        <taxon>Actinomycetes</taxon>
        <taxon>Micromonosporales</taxon>
        <taxon>Micromonosporaceae</taxon>
        <taxon>Plantactinospora</taxon>
    </lineage>
</organism>
<dbReference type="Pfam" id="PF13193">
    <property type="entry name" value="AMP-binding_C"/>
    <property type="match status" value="2"/>
</dbReference>
<dbReference type="RefSeq" id="WP_203856078.1">
    <property type="nucleotide sequence ID" value="NZ_BAAAZQ010000002.1"/>
</dbReference>
<comment type="cofactor">
    <cofactor evidence="1">
        <name>pantetheine 4'-phosphate</name>
        <dbReference type="ChEBI" id="CHEBI:47942"/>
    </cofactor>
</comment>
<evidence type="ECO:0000256" key="1">
    <source>
        <dbReference type="ARBA" id="ARBA00001957"/>
    </source>
</evidence>
<dbReference type="CDD" id="cd05930">
    <property type="entry name" value="A_NRPS"/>
    <property type="match status" value="2"/>
</dbReference>
<dbReference type="InterPro" id="IPR009081">
    <property type="entry name" value="PP-bd_ACP"/>
</dbReference>
<dbReference type="Gene3D" id="3.30.559.10">
    <property type="entry name" value="Chloramphenicol acetyltransferase-like domain"/>
    <property type="match status" value="1"/>
</dbReference>
<feature type="domain" description="Carrier" evidence="4">
    <location>
        <begin position="1561"/>
        <end position="1636"/>
    </location>
</feature>
<comment type="caution">
    <text evidence="5">The sequence shown here is derived from an EMBL/GenBank/DDBJ whole genome shotgun (WGS) entry which is preliminary data.</text>
</comment>